<evidence type="ECO:0000256" key="1">
    <source>
        <dbReference type="SAM" id="MobiDB-lite"/>
    </source>
</evidence>
<dbReference type="AlphaFoldDB" id="A0A455VGA0"/>
<gene>
    <name evidence="2" type="ORF">SSYIS1_16480</name>
</gene>
<name>A0A455VGA0_9GAMM</name>
<accession>A0A455VGA0</accession>
<dbReference type="EMBL" id="AP019531">
    <property type="protein sequence ID" value="BBI92103.1"/>
    <property type="molecule type" value="Genomic_DNA"/>
</dbReference>
<proteinExistence type="predicted"/>
<reference evidence="2 3" key="1">
    <citation type="submission" date="2019-03" db="EMBL/GenBank/DDBJ databases">
        <title>The genome sequence of Candidatus Serratia symbiotica strain IS.</title>
        <authorList>
            <person name="Nikoh N."/>
            <person name="Koga R."/>
            <person name="Oshima K."/>
            <person name="Hattori M."/>
            <person name="Fukatsu T."/>
        </authorList>
    </citation>
    <scope>NUCLEOTIDE SEQUENCE [LARGE SCALE GENOMIC DNA]</scope>
    <source>
        <strain evidence="2 3">IS</strain>
    </source>
</reference>
<evidence type="ECO:0000313" key="2">
    <source>
        <dbReference type="EMBL" id="BBI92103.1"/>
    </source>
</evidence>
<dbReference type="Proteomes" id="UP000324392">
    <property type="component" value="Chromosome"/>
</dbReference>
<feature type="compositionally biased region" description="Basic and acidic residues" evidence="1">
    <location>
        <begin position="1"/>
        <end position="11"/>
    </location>
</feature>
<evidence type="ECO:0000313" key="3">
    <source>
        <dbReference type="Proteomes" id="UP000324392"/>
    </source>
</evidence>
<feature type="compositionally biased region" description="Polar residues" evidence="1">
    <location>
        <begin position="34"/>
        <end position="48"/>
    </location>
</feature>
<dbReference type="RefSeq" id="WP_006710054.1">
    <property type="nucleotide sequence ID" value="NZ_AP019531.1"/>
</dbReference>
<evidence type="ECO:0008006" key="4">
    <source>
        <dbReference type="Google" id="ProtNLM"/>
    </source>
</evidence>
<feature type="region of interest" description="Disordered" evidence="1">
    <location>
        <begin position="1"/>
        <end position="48"/>
    </location>
</feature>
<organism evidence="2 3">
    <name type="scientific">Serratia symbiotica</name>
    <dbReference type="NCBI Taxonomy" id="138074"/>
    <lineage>
        <taxon>Bacteria</taxon>
        <taxon>Pseudomonadati</taxon>
        <taxon>Pseudomonadota</taxon>
        <taxon>Gammaproteobacteria</taxon>
        <taxon>Enterobacterales</taxon>
        <taxon>Yersiniaceae</taxon>
        <taxon>Serratia</taxon>
    </lineage>
</organism>
<protein>
    <recommendedName>
        <fullName evidence="4">CopG family transcriptional regulator</fullName>
    </recommendedName>
</protein>
<sequence>MAIKKPSERRTPGASEAEADALANRLADRPYGSNKESTPELTKPDSITRTTISLPEVLLRHLEDLALENKRAGVTPKNVSAIIREALEVYLK</sequence>